<accession>A0A841C3B5</accession>
<gene>
    <name evidence="12" type="primary">dapA</name>
    <name evidence="16" type="ORF">HNQ37_000193</name>
</gene>
<evidence type="ECO:0000256" key="13">
    <source>
        <dbReference type="PIRNR" id="PIRNR001365"/>
    </source>
</evidence>
<keyword evidence="7 12" id="KW-0220">Diaminopimelate biosynthesis</keyword>
<feature type="site" description="Part of a proton relay during catalysis" evidence="12">
    <location>
        <position position="44"/>
    </location>
</feature>
<dbReference type="InterPro" id="IPR013785">
    <property type="entry name" value="Aldolase_TIM"/>
</dbReference>
<keyword evidence="9 12" id="KW-0456">Lyase</keyword>
<keyword evidence="6 12" id="KW-0028">Amino-acid biosynthesis</keyword>
<dbReference type="EC" id="4.3.3.7" evidence="4 12"/>
<evidence type="ECO:0000256" key="3">
    <source>
        <dbReference type="ARBA" id="ARBA00007592"/>
    </source>
</evidence>
<comment type="catalytic activity">
    <reaction evidence="11 12">
        <text>L-aspartate 4-semialdehyde + pyruvate = (2S,4S)-4-hydroxy-2,3,4,5-tetrahydrodipicolinate + H2O + H(+)</text>
        <dbReference type="Rhea" id="RHEA:34171"/>
        <dbReference type="ChEBI" id="CHEBI:15361"/>
        <dbReference type="ChEBI" id="CHEBI:15377"/>
        <dbReference type="ChEBI" id="CHEBI:15378"/>
        <dbReference type="ChEBI" id="CHEBI:67139"/>
        <dbReference type="ChEBI" id="CHEBI:537519"/>
        <dbReference type="EC" id="4.3.3.7"/>
    </reaction>
</comment>
<dbReference type="GO" id="GO:0008840">
    <property type="term" value="F:4-hydroxy-tetrahydrodipicolinate synthase activity"/>
    <property type="evidence" value="ECO:0007669"/>
    <property type="project" value="UniProtKB-UniRule"/>
</dbReference>
<comment type="caution">
    <text evidence="16">The sequence shown here is derived from an EMBL/GenBank/DDBJ whole genome shotgun (WGS) entry which is preliminary data.</text>
</comment>
<comment type="function">
    <text evidence="1 12">Catalyzes the condensation of (S)-aspartate-beta-semialdehyde [(S)-ASA] and pyruvate to 4-hydroxy-tetrahydrodipicolinate (HTPA).</text>
</comment>
<dbReference type="RefSeq" id="WP_183538404.1">
    <property type="nucleotide sequence ID" value="NZ_DASWOY010000013.1"/>
</dbReference>
<dbReference type="NCBIfam" id="TIGR00674">
    <property type="entry name" value="dapA"/>
    <property type="match status" value="1"/>
</dbReference>
<comment type="caution">
    <text evidence="12">Was originally thought to be a dihydrodipicolinate synthase (DHDPS), catalyzing the condensation of (S)-aspartate-beta-semialdehyde [(S)-ASA] and pyruvate to dihydrodipicolinate (DHDP). However, it was shown in E.coli that the product of the enzymatic reaction is not dihydrodipicolinate but in fact (4S)-4-hydroxy-2,3,4,5-tetrahydro-(2S)-dipicolinic acid (HTPA), and that the consecutive dehydration reaction leading to DHDP is not spontaneous but catalyzed by DapB.</text>
</comment>
<dbReference type="SUPFAM" id="SSF51569">
    <property type="entry name" value="Aldolase"/>
    <property type="match status" value="1"/>
</dbReference>
<evidence type="ECO:0000256" key="12">
    <source>
        <dbReference type="HAMAP-Rule" id="MF_00418"/>
    </source>
</evidence>
<reference evidence="16 17" key="1">
    <citation type="submission" date="2020-08" db="EMBL/GenBank/DDBJ databases">
        <title>Genomic Encyclopedia of Type Strains, Phase IV (KMG-IV): sequencing the most valuable type-strain genomes for metagenomic binning, comparative biology and taxonomic classification.</title>
        <authorList>
            <person name="Goeker M."/>
        </authorList>
    </citation>
    <scope>NUCLEOTIDE SEQUENCE [LARGE SCALE GENOMIC DNA]</scope>
    <source>
        <strain evidence="16 17">DSM 14925</strain>
    </source>
</reference>
<comment type="subunit">
    <text evidence="12">Homotetramer; dimer of dimers.</text>
</comment>
<keyword evidence="8 12" id="KW-0457">Lysine biosynthesis</keyword>
<dbReference type="SMART" id="SM01130">
    <property type="entry name" value="DHDPS"/>
    <property type="match status" value="1"/>
</dbReference>
<comment type="similarity">
    <text evidence="3 12 13">Belongs to the DapA family.</text>
</comment>
<evidence type="ECO:0000256" key="2">
    <source>
        <dbReference type="ARBA" id="ARBA00005120"/>
    </source>
</evidence>
<keyword evidence="5 12" id="KW-0963">Cytoplasm</keyword>
<dbReference type="InterPro" id="IPR020625">
    <property type="entry name" value="Schiff_base-form_aldolases_AS"/>
</dbReference>
<dbReference type="Pfam" id="PF00701">
    <property type="entry name" value="DHDPS"/>
    <property type="match status" value="1"/>
</dbReference>
<dbReference type="PROSITE" id="PS00665">
    <property type="entry name" value="DHDPS_1"/>
    <property type="match status" value="1"/>
</dbReference>
<evidence type="ECO:0000313" key="17">
    <source>
        <dbReference type="Proteomes" id="UP000562464"/>
    </source>
</evidence>
<dbReference type="CDD" id="cd00950">
    <property type="entry name" value="DHDPS"/>
    <property type="match status" value="1"/>
</dbReference>
<feature type="active site" description="Schiff-base intermediate with substrate" evidence="12 14">
    <location>
        <position position="161"/>
    </location>
</feature>
<comment type="pathway">
    <text evidence="2 12">Amino-acid biosynthesis; L-lysine biosynthesis via DAP pathway; (S)-tetrahydrodipicolinate from L-aspartate: step 3/4.</text>
</comment>
<evidence type="ECO:0000313" key="16">
    <source>
        <dbReference type="EMBL" id="MBB5887323.1"/>
    </source>
</evidence>
<dbReference type="HAMAP" id="MF_00418">
    <property type="entry name" value="DapA"/>
    <property type="match status" value="1"/>
</dbReference>
<name>A0A841C3B5_9LACT</name>
<dbReference type="Proteomes" id="UP000562464">
    <property type="component" value="Unassembled WGS sequence"/>
</dbReference>
<keyword evidence="17" id="KW-1185">Reference proteome</keyword>
<dbReference type="InterPro" id="IPR002220">
    <property type="entry name" value="DapA-like"/>
</dbReference>
<protein>
    <recommendedName>
        <fullName evidence="4 12">4-hydroxy-tetrahydrodipicolinate synthase</fullName>
        <shortName evidence="12">HTPA synthase</shortName>
        <ecNumber evidence="4 12">4.3.3.7</ecNumber>
    </recommendedName>
</protein>
<evidence type="ECO:0000256" key="1">
    <source>
        <dbReference type="ARBA" id="ARBA00003294"/>
    </source>
</evidence>
<evidence type="ECO:0000256" key="8">
    <source>
        <dbReference type="ARBA" id="ARBA00023154"/>
    </source>
</evidence>
<evidence type="ECO:0000256" key="10">
    <source>
        <dbReference type="ARBA" id="ARBA00023270"/>
    </source>
</evidence>
<dbReference type="UniPathway" id="UPA00034">
    <property type="reaction ID" value="UER00017"/>
</dbReference>
<dbReference type="PANTHER" id="PTHR12128:SF66">
    <property type="entry name" value="4-HYDROXY-2-OXOGLUTARATE ALDOLASE, MITOCHONDRIAL"/>
    <property type="match status" value="1"/>
</dbReference>
<dbReference type="InterPro" id="IPR005263">
    <property type="entry name" value="DapA"/>
</dbReference>
<sequence length="290" mass="32028">MLKGSFVALITPFTKDEEIDYPRLKKLIEWHIESGTDGLVILGTTGESPTITFEEQKSILTFVVKQVKGRIHVMVGAGSNDTRTSIIKCEAFEALGADSLLVITPYYNKTNDSGAIKHFEMIADQVHIPIFIYHVPSRTGYQLPISVIEKLSHHPNIVGIKEASGNISYAMSLSSVLSENFIMFCGNDDIVVPMMSIGAVGVISVWANICPVEVKALVDNFANNSELSLKIQQKYLNLIHTLSIETNPIPVKFALKSLAKDNGIYRLPLDEPSEENKKLIKQSLKEVGLL</sequence>
<dbReference type="AlphaFoldDB" id="A0A841C3B5"/>
<feature type="site" description="Part of a proton relay during catalysis" evidence="12">
    <location>
        <position position="107"/>
    </location>
</feature>
<dbReference type="GO" id="GO:0005737">
    <property type="term" value="C:cytoplasm"/>
    <property type="evidence" value="ECO:0007669"/>
    <property type="project" value="UniProtKB-SubCell"/>
</dbReference>
<dbReference type="InterPro" id="IPR020624">
    <property type="entry name" value="Schiff_base-form_aldolases_CS"/>
</dbReference>
<evidence type="ECO:0000256" key="11">
    <source>
        <dbReference type="ARBA" id="ARBA00047836"/>
    </source>
</evidence>
<evidence type="ECO:0000256" key="6">
    <source>
        <dbReference type="ARBA" id="ARBA00022605"/>
    </source>
</evidence>
<organism evidence="16 17">
    <name type="scientific">Lactovum miscens</name>
    <dbReference type="NCBI Taxonomy" id="190387"/>
    <lineage>
        <taxon>Bacteria</taxon>
        <taxon>Bacillati</taxon>
        <taxon>Bacillota</taxon>
        <taxon>Bacilli</taxon>
        <taxon>Lactobacillales</taxon>
        <taxon>Streptococcaceae</taxon>
        <taxon>Lactovum</taxon>
    </lineage>
</organism>
<dbReference type="Gene3D" id="3.20.20.70">
    <property type="entry name" value="Aldolase class I"/>
    <property type="match status" value="1"/>
</dbReference>
<dbReference type="EMBL" id="JACHHV010000002">
    <property type="protein sequence ID" value="MBB5887323.1"/>
    <property type="molecule type" value="Genomic_DNA"/>
</dbReference>
<dbReference type="GO" id="GO:0009089">
    <property type="term" value="P:lysine biosynthetic process via diaminopimelate"/>
    <property type="evidence" value="ECO:0007669"/>
    <property type="project" value="UniProtKB-UniRule"/>
</dbReference>
<feature type="binding site" evidence="12 15">
    <location>
        <position position="45"/>
    </location>
    <ligand>
        <name>pyruvate</name>
        <dbReference type="ChEBI" id="CHEBI:15361"/>
    </ligand>
</feature>
<evidence type="ECO:0000256" key="7">
    <source>
        <dbReference type="ARBA" id="ARBA00022915"/>
    </source>
</evidence>
<proteinExistence type="inferred from homology"/>
<keyword evidence="10 12" id="KW-0704">Schiff base</keyword>
<dbReference type="PROSITE" id="PS00666">
    <property type="entry name" value="DHDPS_2"/>
    <property type="match status" value="1"/>
</dbReference>
<evidence type="ECO:0000256" key="9">
    <source>
        <dbReference type="ARBA" id="ARBA00023239"/>
    </source>
</evidence>
<evidence type="ECO:0000256" key="5">
    <source>
        <dbReference type="ARBA" id="ARBA00022490"/>
    </source>
</evidence>
<dbReference type="PIRSF" id="PIRSF001365">
    <property type="entry name" value="DHDPS"/>
    <property type="match status" value="1"/>
</dbReference>
<dbReference type="PRINTS" id="PR00146">
    <property type="entry name" value="DHPICSNTHASE"/>
</dbReference>
<evidence type="ECO:0000256" key="14">
    <source>
        <dbReference type="PIRSR" id="PIRSR001365-1"/>
    </source>
</evidence>
<comment type="subcellular location">
    <subcellularLocation>
        <location evidence="12">Cytoplasm</location>
    </subcellularLocation>
</comment>
<dbReference type="GO" id="GO:0019877">
    <property type="term" value="P:diaminopimelate biosynthetic process"/>
    <property type="evidence" value="ECO:0007669"/>
    <property type="project" value="UniProtKB-UniRule"/>
</dbReference>
<evidence type="ECO:0000256" key="15">
    <source>
        <dbReference type="PIRSR" id="PIRSR001365-2"/>
    </source>
</evidence>
<feature type="binding site" evidence="12 15">
    <location>
        <position position="203"/>
    </location>
    <ligand>
        <name>pyruvate</name>
        <dbReference type="ChEBI" id="CHEBI:15361"/>
    </ligand>
</feature>
<feature type="active site" description="Proton donor/acceptor" evidence="12 14">
    <location>
        <position position="133"/>
    </location>
</feature>
<dbReference type="PANTHER" id="PTHR12128">
    <property type="entry name" value="DIHYDRODIPICOLINATE SYNTHASE"/>
    <property type="match status" value="1"/>
</dbReference>
<evidence type="ECO:0000256" key="4">
    <source>
        <dbReference type="ARBA" id="ARBA00012086"/>
    </source>
</evidence>